<protein>
    <submittedName>
        <fullName evidence="2">Uncharacterized protein</fullName>
    </submittedName>
</protein>
<accession>A0A4R8GWY3</accession>
<evidence type="ECO:0000256" key="1">
    <source>
        <dbReference type="SAM" id="MobiDB-lite"/>
    </source>
</evidence>
<feature type="compositionally biased region" description="Acidic residues" evidence="1">
    <location>
        <begin position="51"/>
        <end position="60"/>
    </location>
</feature>
<dbReference type="STRING" id="926561.GCA_000379025_02447"/>
<proteinExistence type="predicted"/>
<feature type="region of interest" description="Disordered" evidence="1">
    <location>
        <begin position="1"/>
        <end position="60"/>
    </location>
</feature>
<evidence type="ECO:0000313" key="2">
    <source>
        <dbReference type="EMBL" id="TDX48214.1"/>
    </source>
</evidence>
<gene>
    <name evidence="2" type="ORF">C7959_1329</name>
</gene>
<organism evidence="2 3">
    <name type="scientific">Orenia marismortui</name>
    <dbReference type="NCBI Taxonomy" id="46469"/>
    <lineage>
        <taxon>Bacteria</taxon>
        <taxon>Bacillati</taxon>
        <taxon>Bacillota</taxon>
        <taxon>Clostridia</taxon>
        <taxon>Halanaerobiales</taxon>
        <taxon>Halobacteroidaceae</taxon>
        <taxon>Orenia</taxon>
    </lineage>
</organism>
<dbReference type="Proteomes" id="UP000295832">
    <property type="component" value="Unassembled WGS sequence"/>
</dbReference>
<dbReference type="AlphaFoldDB" id="A0A4R8GWY3"/>
<keyword evidence="3" id="KW-1185">Reference proteome</keyword>
<comment type="caution">
    <text evidence="2">The sequence shown here is derived from an EMBL/GenBank/DDBJ whole genome shotgun (WGS) entry which is preliminary data.</text>
</comment>
<feature type="compositionally biased region" description="Basic and acidic residues" evidence="1">
    <location>
        <begin position="41"/>
        <end position="50"/>
    </location>
</feature>
<dbReference type="RefSeq" id="WP_134118337.1">
    <property type="nucleotide sequence ID" value="NZ_SOEG01000032.1"/>
</dbReference>
<reference evidence="2 3" key="1">
    <citation type="submission" date="2019-03" db="EMBL/GenBank/DDBJ databases">
        <title>Subsurface microbial communities from deep shales in Ohio and West Virginia, USA.</title>
        <authorList>
            <person name="Wrighton K."/>
        </authorList>
    </citation>
    <scope>NUCLEOTIDE SEQUENCE [LARGE SCALE GENOMIC DNA]</scope>
    <source>
        <strain evidence="2 3">MSL 6dP</strain>
    </source>
</reference>
<evidence type="ECO:0000313" key="3">
    <source>
        <dbReference type="Proteomes" id="UP000295832"/>
    </source>
</evidence>
<dbReference type="EMBL" id="SOEG01000032">
    <property type="protein sequence ID" value="TDX48214.1"/>
    <property type="molecule type" value="Genomic_DNA"/>
</dbReference>
<sequence>MTKGPKNKKNLESESVVDYNPDDVEAGEELSGLTNVKGKLKNRERERDLNPDDFEDFENR</sequence>
<name>A0A4R8GWY3_9FIRM</name>